<feature type="domain" description="CsbD-like" evidence="3">
    <location>
        <begin position="5"/>
        <end position="57"/>
    </location>
</feature>
<evidence type="ECO:0000256" key="1">
    <source>
        <dbReference type="ARBA" id="ARBA00009129"/>
    </source>
</evidence>
<accession>A0A846S070</accession>
<gene>
    <name evidence="4" type="ORF">BJ994_002897</name>
</gene>
<dbReference type="InterPro" id="IPR008462">
    <property type="entry name" value="CsbD"/>
</dbReference>
<dbReference type="Pfam" id="PF05532">
    <property type="entry name" value="CsbD"/>
    <property type="match status" value="1"/>
</dbReference>
<dbReference type="Gene3D" id="1.10.1470.10">
    <property type="entry name" value="YjbJ"/>
    <property type="match status" value="1"/>
</dbReference>
<comment type="caution">
    <text evidence="4">The sequence shown here is derived from an EMBL/GenBank/DDBJ whole genome shotgun (WGS) entry which is preliminary data.</text>
</comment>
<evidence type="ECO:0000256" key="2">
    <source>
        <dbReference type="SAM" id="MobiDB-lite"/>
    </source>
</evidence>
<proteinExistence type="inferred from homology"/>
<comment type="similarity">
    <text evidence="1">Belongs to the UPF0337 (CsbD) family.</text>
</comment>
<dbReference type="SUPFAM" id="SSF69047">
    <property type="entry name" value="Hypothetical protein YjbJ"/>
    <property type="match status" value="1"/>
</dbReference>
<name>A0A846S070_9MICC</name>
<evidence type="ECO:0000313" key="4">
    <source>
        <dbReference type="EMBL" id="NJC23821.1"/>
    </source>
</evidence>
<dbReference type="Proteomes" id="UP000547458">
    <property type="component" value="Unassembled WGS sequence"/>
</dbReference>
<reference evidence="4 5" key="1">
    <citation type="submission" date="2020-03" db="EMBL/GenBank/DDBJ databases">
        <title>Sequencing the genomes of 1000 actinobacteria strains.</title>
        <authorList>
            <person name="Klenk H.-P."/>
        </authorList>
    </citation>
    <scope>NUCLEOTIDE SEQUENCE [LARGE SCALE GENOMIC DNA]</scope>
    <source>
        <strain evidence="4 5">DSM 16403</strain>
    </source>
</reference>
<keyword evidence="5" id="KW-1185">Reference proteome</keyword>
<dbReference type="InterPro" id="IPR036629">
    <property type="entry name" value="YjbJ_sf"/>
</dbReference>
<dbReference type="EMBL" id="JAATJL010000001">
    <property type="protein sequence ID" value="NJC23821.1"/>
    <property type="molecule type" value="Genomic_DNA"/>
</dbReference>
<dbReference type="AlphaFoldDB" id="A0A846S070"/>
<organism evidence="4 5">
    <name type="scientific">Arthrobacter pigmenti</name>
    <dbReference type="NCBI Taxonomy" id="271432"/>
    <lineage>
        <taxon>Bacteria</taxon>
        <taxon>Bacillati</taxon>
        <taxon>Actinomycetota</taxon>
        <taxon>Actinomycetes</taxon>
        <taxon>Micrococcales</taxon>
        <taxon>Micrococcaceae</taxon>
        <taxon>Arthrobacter</taxon>
    </lineage>
</organism>
<sequence>MGLDDKIKNAAEKVAGKVKEGHGDATGNEDLKAEGQRDQSKANLKNAGENVKDAFKK</sequence>
<feature type="compositionally biased region" description="Basic and acidic residues" evidence="2">
    <location>
        <begin position="14"/>
        <end position="40"/>
    </location>
</feature>
<dbReference type="RefSeq" id="WP_167995148.1">
    <property type="nucleotide sequence ID" value="NZ_JAATJL010000001.1"/>
</dbReference>
<evidence type="ECO:0000313" key="5">
    <source>
        <dbReference type="Proteomes" id="UP000547458"/>
    </source>
</evidence>
<feature type="region of interest" description="Disordered" evidence="2">
    <location>
        <begin position="14"/>
        <end position="57"/>
    </location>
</feature>
<evidence type="ECO:0000259" key="3">
    <source>
        <dbReference type="Pfam" id="PF05532"/>
    </source>
</evidence>
<protein>
    <submittedName>
        <fullName evidence="4">Uncharacterized protein YjbJ (UPF0337 family)</fullName>
    </submittedName>
</protein>